<evidence type="ECO:0000313" key="2">
    <source>
        <dbReference type="EMBL" id="MBG0740416.1"/>
    </source>
</evidence>
<dbReference type="RefSeq" id="WP_196397353.1">
    <property type="nucleotide sequence ID" value="NZ_JADNYM010000017.1"/>
</dbReference>
<feature type="chain" id="PRO_5037756475" evidence="1">
    <location>
        <begin position="35"/>
        <end position="295"/>
    </location>
</feature>
<evidence type="ECO:0000313" key="3">
    <source>
        <dbReference type="Proteomes" id="UP000655366"/>
    </source>
</evidence>
<dbReference type="NCBIfam" id="NF045728">
    <property type="entry name" value="glycosyl_F510_1955"/>
    <property type="match status" value="1"/>
</dbReference>
<feature type="signal peptide" evidence="1">
    <location>
        <begin position="1"/>
        <end position="34"/>
    </location>
</feature>
<keyword evidence="1" id="KW-0732">Signal</keyword>
<dbReference type="InterPro" id="IPR054817">
    <property type="entry name" value="Glycosyl_F510_1955-like"/>
</dbReference>
<name>A0A931CT38_9MICC</name>
<comment type="caution">
    <text evidence="2">The sequence shown here is derived from an EMBL/GenBank/DDBJ whole genome shotgun (WGS) entry which is preliminary data.</text>
</comment>
<organism evidence="2 3">
    <name type="scientific">Arthrobacter terrae</name>
    <dbReference type="NCBI Taxonomy" id="2935737"/>
    <lineage>
        <taxon>Bacteria</taxon>
        <taxon>Bacillati</taxon>
        <taxon>Actinomycetota</taxon>
        <taxon>Actinomycetes</taxon>
        <taxon>Micrococcales</taxon>
        <taxon>Micrococcaceae</taxon>
        <taxon>Arthrobacter</taxon>
    </lineage>
</organism>
<dbReference type="Gene3D" id="2.130.10.10">
    <property type="entry name" value="YVTN repeat-like/Quinoprotein amine dehydrogenase"/>
    <property type="match status" value="1"/>
</dbReference>
<dbReference type="PROSITE" id="PS51257">
    <property type="entry name" value="PROKAR_LIPOPROTEIN"/>
    <property type="match status" value="1"/>
</dbReference>
<evidence type="ECO:0000256" key="1">
    <source>
        <dbReference type="SAM" id="SignalP"/>
    </source>
</evidence>
<proteinExistence type="predicted"/>
<dbReference type="SUPFAM" id="SSF110296">
    <property type="entry name" value="Oligoxyloglucan reducing end-specific cellobiohydrolase"/>
    <property type="match status" value="1"/>
</dbReference>
<dbReference type="Proteomes" id="UP000655366">
    <property type="component" value="Unassembled WGS sequence"/>
</dbReference>
<protein>
    <submittedName>
        <fullName evidence="2">Exo-alpha-sialidase</fullName>
    </submittedName>
</protein>
<dbReference type="EMBL" id="JADNYM010000017">
    <property type="protein sequence ID" value="MBG0740416.1"/>
    <property type="molecule type" value="Genomic_DNA"/>
</dbReference>
<gene>
    <name evidence="2" type="ORF">IV500_13595</name>
</gene>
<dbReference type="InterPro" id="IPR015943">
    <property type="entry name" value="WD40/YVTN_repeat-like_dom_sf"/>
</dbReference>
<accession>A0A931CT38</accession>
<keyword evidence="3" id="KW-1185">Reference proteome</keyword>
<sequence>MKTPTFLLRNHRLLTSAVLGAVALLLAGCSSGSASTDPAPTLQNPDTHIHAIAVDPASSDVLLATHEGLYDAGKKHPVKISGTIDLMGFTATADPAVFYASGHPGAGSALPDPVGLIKSVDSGKTWSPVSRQGQSDFHALTSTKSGLVAYDGTLQTSADGVNWTPSPSSFAPAALAGSPASTVVLATTERGLQRSTDGGSTWQPNPGAPIMQYAAFAAAKDKATTEAVGVAPDGTVYLSVDAGLSWARTGQISGQVQAIAAAEGETDKPRIWAATSTGVQVSTDGGTTFSPADSR</sequence>
<dbReference type="AlphaFoldDB" id="A0A931CT38"/>
<reference evidence="2 3" key="1">
    <citation type="submission" date="2020-11" db="EMBL/GenBank/DDBJ databases">
        <title>Arthrobacter antarcticus sp. nov., isolated from Antarctic Soil.</title>
        <authorList>
            <person name="Li J."/>
        </authorList>
    </citation>
    <scope>NUCLEOTIDE SEQUENCE [LARGE SCALE GENOMIC DNA]</scope>
    <source>
        <strain evidence="2 3">Z1-20</strain>
    </source>
</reference>
<dbReference type="CDD" id="cd15482">
    <property type="entry name" value="Sialidase_non-viral"/>
    <property type="match status" value="1"/>
</dbReference>